<reference evidence="1 2" key="1">
    <citation type="submission" date="2017-06" db="EMBL/GenBank/DDBJ databases">
        <title>Description of Rhodopirellula bahusiensis sp. nov.</title>
        <authorList>
            <person name="Kizina J."/>
            <person name="Harder J."/>
        </authorList>
    </citation>
    <scope>NUCLEOTIDE SEQUENCE [LARGE SCALE GENOMIC DNA]</scope>
    <source>
        <strain evidence="1 2">SWK21</strain>
    </source>
</reference>
<gene>
    <name evidence="1" type="ORF">CEE69_15320</name>
</gene>
<dbReference type="AlphaFoldDB" id="A0A2G1W5T5"/>
<dbReference type="OrthoDB" id="9883681at2"/>
<proteinExistence type="predicted"/>
<protein>
    <submittedName>
        <fullName evidence="1">Uncharacterized protein</fullName>
    </submittedName>
</protein>
<dbReference type="Proteomes" id="UP000225740">
    <property type="component" value="Unassembled WGS sequence"/>
</dbReference>
<dbReference type="EMBL" id="NIZW01000011">
    <property type="protein sequence ID" value="PHQ34386.1"/>
    <property type="molecule type" value="Genomic_DNA"/>
</dbReference>
<comment type="caution">
    <text evidence="1">The sequence shown here is derived from an EMBL/GenBank/DDBJ whole genome shotgun (WGS) entry which is preliminary data.</text>
</comment>
<accession>A0A2G1W5T5</accession>
<sequence>MTEWKRPFLDLKSKLVTQYESGNEIFHAIVLSLDHAASDLTQAISGLEPACMSDRLDRTIEIPSPGCQLHAHMFWGGNEEVEALRKSLIGIFSSVRNIPEPYLPKLAVPLGMGQAERDLVLWSGLVYHLAWKFEAWYLQAEVECSGSVDGRSYTAWNDWPGSYAFDPRDAILCVQGVSTPNAWPQLIEREEGNVPAMIVAYLLGDPICGGFIKASLAAVDIVLFQLDQPGPVAPKQIKSRRPSAKRNLRLKNDELDLIKEVRRLHVYQQIAEPLTQAQMAIELAWVTDPKEGKERKALLSRVHRAAERLFPEGGWNQYLEMVAAGPGLPGFADILDNMVSRVQNELSALIESEMSR</sequence>
<dbReference type="GeneID" id="90609446"/>
<keyword evidence="2" id="KW-1185">Reference proteome</keyword>
<organism evidence="1 2">
    <name type="scientific">Rhodopirellula bahusiensis</name>
    <dbReference type="NCBI Taxonomy" id="2014065"/>
    <lineage>
        <taxon>Bacteria</taxon>
        <taxon>Pseudomonadati</taxon>
        <taxon>Planctomycetota</taxon>
        <taxon>Planctomycetia</taxon>
        <taxon>Pirellulales</taxon>
        <taxon>Pirellulaceae</taxon>
        <taxon>Rhodopirellula</taxon>
    </lineage>
</organism>
<evidence type="ECO:0000313" key="2">
    <source>
        <dbReference type="Proteomes" id="UP000225740"/>
    </source>
</evidence>
<dbReference type="RefSeq" id="WP_099261531.1">
    <property type="nucleotide sequence ID" value="NZ_NIZW01000011.1"/>
</dbReference>
<evidence type="ECO:0000313" key="1">
    <source>
        <dbReference type="EMBL" id="PHQ34386.1"/>
    </source>
</evidence>
<name>A0A2G1W5T5_9BACT</name>